<evidence type="ECO:0000256" key="6">
    <source>
        <dbReference type="PIRSR" id="PIRSR038001-1"/>
    </source>
</evidence>
<evidence type="ECO:0000313" key="12">
    <source>
        <dbReference type="Ensembl" id="ENSSMRP00000011168.1"/>
    </source>
</evidence>
<dbReference type="InterPro" id="IPR011029">
    <property type="entry name" value="DEATH-like_dom_sf"/>
</dbReference>
<dbReference type="GO" id="GO:0004197">
    <property type="term" value="F:cysteine-type endopeptidase activity"/>
    <property type="evidence" value="ECO:0007669"/>
    <property type="project" value="InterPro"/>
</dbReference>
<dbReference type="GO" id="GO:0072559">
    <property type="term" value="C:NLRP3 inflammasome complex"/>
    <property type="evidence" value="ECO:0007669"/>
    <property type="project" value="TreeGrafter"/>
</dbReference>
<keyword evidence="2" id="KW-0645">Protease</keyword>
<proteinExistence type="inferred from homology"/>
<dbReference type="GO" id="GO:0042981">
    <property type="term" value="P:regulation of apoptotic process"/>
    <property type="evidence" value="ECO:0007669"/>
    <property type="project" value="InterPro"/>
</dbReference>
<evidence type="ECO:0000313" key="13">
    <source>
        <dbReference type="Proteomes" id="UP000694421"/>
    </source>
</evidence>
<keyword evidence="5" id="KW-0865">Zymogen</keyword>
<feature type="domain" description="Caspase family p20" evidence="10">
    <location>
        <begin position="170"/>
        <end position="298"/>
    </location>
</feature>
<dbReference type="InterPro" id="IPR033139">
    <property type="entry name" value="Caspase_cys_AS"/>
</dbReference>
<evidence type="ECO:0000259" key="10">
    <source>
        <dbReference type="PROSITE" id="PS50208"/>
    </source>
</evidence>
<dbReference type="SMART" id="SM00114">
    <property type="entry name" value="CARD"/>
    <property type="match status" value="1"/>
</dbReference>
<dbReference type="InterPro" id="IPR002398">
    <property type="entry name" value="Pept_C14"/>
</dbReference>
<dbReference type="Proteomes" id="UP000694421">
    <property type="component" value="Unplaced"/>
</dbReference>
<keyword evidence="13" id="KW-1185">Reference proteome</keyword>
<dbReference type="Pfam" id="PF00619">
    <property type="entry name" value="CARD"/>
    <property type="match status" value="1"/>
</dbReference>
<sequence>MADIKLKEIRIQFINGVNETNIKQLLDKLLARHVMNEEELDEVKAERKKQDQARTLIDHVIKKGPKASQILIECLHCCSAILAENLGLQVPPADPSAVSGPLGEKPKGLLNCPENEASSSHQGPKPMVSASAAQPSECKNGITLCPPNRLQEIQRKEGGEIYPIKDPNARSRLALIICNIEFESLLRREGAEVDLKEMTLLLEGLGYKVETETNLSSEDMTQCLKNFAAREEHKNSDSTFVVLMSHGIQAGLCGVKCRDGSSDILTMDTVVATFNNWNCQGLRGKPKVIIIQACRGENKGYFFASDSVSPIPGQQSPEALVEDALKKLPKESDFLCLYSTTPDNVSWRSPEKGSLFIIKLIENIKQHAWNCNLEEIFRKVLQYFENNPDQMPSKDRTTLTKKFYLFPGH</sequence>
<organism evidence="12 13">
    <name type="scientific">Salvator merianae</name>
    <name type="common">Argentine black and white tegu</name>
    <name type="synonym">Tupinambis merianae</name>
    <dbReference type="NCBI Taxonomy" id="96440"/>
    <lineage>
        <taxon>Eukaryota</taxon>
        <taxon>Metazoa</taxon>
        <taxon>Chordata</taxon>
        <taxon>Craniata</taxon>
        <taxon>Vertebrata</taxon>
        <taxon>Euteleostomi</taxon>
        <taxon>Lepidosauria</taxon>
        <taxon>Squamata</taxon>
        <taxon>Bifurcata</taxon>
        <taxon>Unidentata</taxon>
        <taxon>Episquamata</taxon>
        <taxon>Laterata</taxon>
        <taxon>Teiioidea</taxon>
        <taxon>Teiidae</taxon>
        <taxon>Salvator</taxon>
    </lineage>
</organism>
<dbReference type="GeneTree" id="ENSGT00940000162428"/>
<evidence type="ECO:0000256" key="2">
    <source>
        <dbReference type="ARBA" id="ARBA00022670"/>
    </source>
</evidence>
<feature type="domain" description="CARD" evidence="11">
    <location>
        <begin position="1"/>
        <end position="75"/>
    </location>
</feature>
<dbReference type="GO" id="GO:0097169">
    <property type="term" value="C:AIM2 inflammasome complex"/>
    <property type="evidence" value="ECO:0007669"/>
    <property type="project" value="TreeGrafter"/>
</dbReference>
<dbReference type="Ensembl" id="ENSSMRT00000012998.1">
    <property type="protein sequence ID" value="ENSSMRP00000011168.1"/>
    <property type="gene ID" value="ENSSMRG00000008788.1"/>
</dbReference>
<evidence type="ECO:0000259" key="11">
    <source>
        <dbReference type="PROSITE" id="PS50209"/>
    </source>
</evidence>
<comment type="similarity">
    <text evidence="1 7">Belongs to the peptidase C14A family.</text>
</comment>
<reference evidence="12" key="1">
    <citation type="submission" date="2025-08" db="UniProtKB">
        <authorList>
            <consortium name="Ensembl"/>
        </authorList>
    </citation>
    <scope>IDENTIFICATION</scope>
</reference>
<dbReference type="InterPro" id="IPR016129">
    <property type="entry name" value="Caspase_his_AS"/>
</dbReference>
<dbReference type="InterPro" id="IPR011600">
    <property type="entry name" value="Pept_C14_caspase"/>
</dbReference>
<keyword evidence="3" id="KW-0378">Hydrolase</keyword>
<dbReference type="SUPFAM" id="SSF47986">
    <property type="entry name" value="DEATH domain"/>
    <property type="match status" value="1"/>
</dbReference>
<dbReference type="InterPro" id="IPR015917">
    <property type="entry name" value="Pept_C14A"/>
</dbReference>
<dbReference type="CDD" id="cd00032">
    <property type="entry name" value="CASc"/>
    <property type="match status" value="1"/>
</dbReference>
<dbReference type="AlphaFoldDB" id="A0A8D0BU50"/>
<evidence type="ECO:0000256" key="1">
    <source>
        <dbReference type="ARBA" id="ARBA00010134"/>
    </source>
</evidence>
<dbReference type="InterPro" id="IPR001315">
    <property type="entry name" value="CARD"/>
</dbReference>
<dbReference type="GO" id="GO:0072557">
    <property type="term" value="C:IPAF inflammasome complex"/>
    <property type="evidence" value="ECO:0007669"/>
    <property type="project" value="TreeGrafter"/>
</dbReference>
<dbReference type="PROSITE" id="PS01122">
    <property type="entry name" value="CASPASE_CYS"/>
    <property type="match status" value="1"/>
</dbReference>
<dbReference type="GO" id="GO:0006508">
    <property type="term" value="P:proteolysis"/>
    <property type="evidence" value="ECO:0007669"/>
    <property type="project" value="UniProtKB-KW"/>
</dbReference>
<evidence type="ECO:0000256" key="4">
    <source>
        <dbReference type="ARBA" id="ARBA00022807"/>
    </source>
</evidence>
<evidence type="ECO:0000256" key="7">
    <source>
        <dbReference type="RuleBase" id="RU003971"/>
    </source>
</evidence>
<dbReference type="PROSITE" id="PS50209">
    <property type="entry name" value="CARD"/>
    <property type="match status" value="1"/>
</dbReference>
<dbReference type="PRINTS" id="PR00376">
    <property type="entry name" value="IL1BCENZYME"/>
</dbReference>
<dbReference type="PIRSF" id="PIRSF038001">
    <property type="entry name" value="Caspase_ICE"/>
    <property type="match status" value="1"/>
</dbReference>
<dbReference type="InterPro" id="IPR029030">
    <property type="entry name" value="Caspase-like_dom_sf"/>
</dbReference>
<dbReference type="PANTHER" id="PTHR47901:SF3">
    <property type="entry name" value="CASPASE-1"/>
    <property type="match status" value="1"/>
</dbReference>
<feature type="active site" evidence="6">
    <location>
        <position position="294"/>
    </location>
</feature>
<dbReference type="PROSITE" id="PS01121">
    <property type="entry name" value="CASPASE_HIS"/>
    <property type="match status" value="1"/>
</dbReference>
<dbReference type="SMART" id="SM00115">
    <property type="entry name" value="CASc"/>
    <property type="match status" value="1"/>
</dbReference>
<reference evidence="12" key="2">
    <citation type="submission" date="2025-09" db="UniProtKB">
        <authorList>
            <consortium name="Ensembl"/>
        </authorList>
    </citation>
    <scope>IDENTIFICATION</scope>
</reference>
<dbReference type="Gene3D" id="3.40.50.1460">
    <property type="match status" value="1"/>
</dbReference>
<dbReference type="PANTHER" id="PTHR47901">
    <property type="entry name" value="CASPASE RECRUITMENT DOMAIN-CONTAINING PROTEIN 18"/>
    <property type="match status" value="1"/>
</dbReference>
<dbReference type="OMA" id="QYIVQVF"/>
<protein>
    <recommendedName>
        <fullName evidence="14">Caspase-1</fullName>
    </recommendedName>
</protein>
<evidence type="ECO:0000259" key="9">
    <source>
        <dbReference type="PROSITE" id="PS50207"/>
    </source>
</evidence>
<dbReference type="InterPro" id="IPR002138">
    <property type="entry name" value="Pept_C14_p10"/>
</dbReference>
<dbReference type="Pfam" id="PF00656">
    <property type="entry name" value="Peptidase_C14"/>
    <property type="match status" value="1"/>
</dbReference>
<dbReference type="PROSITE" id="PS50208">
    <property type="entry name" value="CASPASE_P20"/>
    <property type="match status" value="1"/>
</dbReference>
<evidence type="ECO:0000256" key="5">
    <source>
        <dbReference type="ARBA" id="ARBA00023145"/>
    </source>
</evidence>
<evidence type="ECO:0008006" key="14">
    <source>
        <dbReference type="Google" id="ProtNLM"/>
    </source>
</evidence>
<dbReference type="PROSITE" id="PS50207">
    <property type="entry name" value="CASPASE_P10"/>
    <property type="match status" value="1"/>
</dbReference>
<feature type="region of interest" description="Disordered" evidence="8">
    <location>
        <begin position="112"/>
        <end position="133"/>
    </location>
</feature>
<keyword evidence="4" id="KW-0788">Thiol protease</keyword>
<name>A0A8D0BU50_SALMN</name>
<feature type="domain" description="Caspase family p10" evidence="9">
    <location>
        <begin position="324"/>
        <end position="407"/>
    </location>
</feature>
<dbReference type="SUPFAM" id="SSF52129">
    <property type="entry name" value="Caspase-like"/>
    <property type="match status" value="1"/>
</dbReference>
<feature type="active site" evidence="6">
    <location>
        <position position="246"/>
    </location>
</feature>
<dbReference type="FunFam" id="3.40.50.1460:FF:000007">
    <property type="entry name" value="Caspase-1"/>
    <property type="match status" value="1"/>
</dbReference>
<evidence type="ECO:0000256" key="8">
    <source>
        <dbReference type="SAM" id="MobiDB-lite"/>
    </source>
</evidence>
<evidence type="ECO:0000256" key="3">
    <source>
        <dbReference type="ARBA" id="ARBA00022801"/>
    </source>
</evidence>
<accession>A0A8D0BU50</accession>
<dbReference type="InterPro" id="IPR001309">
    <property type="entry name" value="Pept_C14_p20"/>
</dbReference>
<dbReference type="GO" id="GO:0050727">
    <property type="term" value="P:regulation of inflammatory response"/>
    <property type="evidence" value="ECO:0007669"/>
    <property type="project" value="TreeGrafter"/>
</dbReference>
<dbReference type="Gene3D" id="1.10.533.10">
    <property type="entry name" value="Death Domain, Fas"/>
    <property type="match status" value="1"/>
</dbReference>